<dbReference type="PANTHER" id="PTHR24071">
    <property type="entry name" value="RAN GTPASE"/>
    <property type="match status" value="1"/>
</dbReference>
<dbReference type="GO" id="GO:0000054">
    <property type="term" value="P:ribosomal subunit export from nucleus"/>
    <property type="evidence" value="ECO:0007669"/>
    <property type="project" value="TreeGrafter"/>
</dbReference>
<dbReference type="GO" id="GO:0006606">
    <property type="term" value="P:protein import into nucleus"/>
    <property type="evidence" value="ECO:0007669"/>
    <property type="project" value="TreeGrafter"/>
</dbReference>
<dbReference type="AlphaFoldDB" id="A0A1A9WEC6"/>
<dbReference type="GO" id="GO:0005525">
    <property type="term" value="F:GTP binding"/>
    <property type="evidence" value="ECO:0007669"/>
    <property type="project" value="UniProtKB-KW"/>
</dbReference>
<organism evidence="3 4">
    <name type="scientific">Glossina brevipalpis</name>
    <dbReference type="NCBI Taxonomy" id="37001"/>
    <lineage>
        <taxon>Eukaryota</taxon>
        <taxon>Metazoa</taxon>
        <taxon>Ecdysozoa</taxon>
        <taxon>Arthropoda</taxon>
        <taxon>Hexapoda</taxon>
        <taxon>Insecta</taxon>
        <taxon>Pterygota</taxon>
        <taxon>Neoptera</taxon>
        <taxon>Endopterygota</taxon>
        <taxon>Diptera</taxon>
        <taxon>Brachycera</taxon>
        <taxon>Muscomorpha</taxon>
        <taxon>Hippoboscoidea</taxon>
        <taxon>Glossinidae</taxon>
        <taxon>Glossina</taxon>
    </lineage>
</organism>
<sequence length="131" mass="15300">MRRTTHGILLVGISGPFLVSEEKATLKCHKKLKYHLYSLFWSVMVAPARFLNRTWRYYDVFVKSNYKFEKPFLWLAGKLVDDSNLEFVASSGLLLCEVKMDKDWQLQNEADCKSWRAQTSICYACSLKDEC</sequence>
<proteinExistence type="predicted"/>
<keyword evidence="2" id="KW-0342">GTP-binding</keyword>
<dbReference type="GO" id="GO:0005634">
    <property type="term" value="C:nucleus"/>
    <property type="evidence" value="ECO:0007669"/>
    <property type="project" value="TreeGrafter"/>
</dbReference>
<dbReference type="STRING" id="37001.A0A1A9WEC6"/>
<dbReference type="VEuPathDB" id="VectorBase:GBRI016394"/>
<evidence type="ECO:0000313" key="4">
    <source>
        <dbReference type="Proteomes" id="UP000091820"/>
    </source>
</evidence>
<evidence type="ECO:0000313" key="3">
    <source>
        <dbReference type="EnsemblMetazoa" id="GBRI016394-PA"/>
    </source>
</evidence>
<dbReference type="GO" id="GO:0003924">
    <property type="term" value="F:GTPase activity"/>
    <property type="evidence" value="ECO:0007669"/>
    <property type="project" value="InterPro"/>
</dbReference>
<dbReference type="InterPro" id="IPR002041">
    <property type="entry name" value="Ran_GTPase"/>
</dbReference>
<protein>
    <submittedName>
        <fullName evidence="3">Uncharacterized protein</fullName>
    </submittedName>
</protein>
<evidence type="ECO:0000256" key="1">
    <source>
        <dbReference type="ARBA" id="ARBA00022741"/>
    </source>
</evidence>
<dbReference type="Proteomes" id="UP000091820">
    <property type="component" value="Unassembled WGS sequence"/>
</dbReference>
<dbReference type="PANTHER" id="PTHR24071:SF0">
    <property type="entry name" value="GTP-BINDING NUCLEAR PROTEIN RAN"/>
    <property type="match status" value="1"/>
</dbReference>
<evidence type="ECO:0000256" key="2">
    <source>
        <dbReference type="ARBA" id="ARBA00023134"/>
    </source>
</evidence>
<dbReference type="GO" id="GO:0005737">
    <property type="term" value="C:cytoplasm"/>
    <property type="evidence" value="ECO:0007669"/>
    <property type="project" value="TreeGrafter"/>
</dbReference>
<accession>A0A1A9WEC6</accession>
<reference evidence="4" key="1">
    <citation type="submission" date="2014-03" db="EMBL/GenBank/DDBJ databases">
        <authorList>
            <person name="Aksoy S."/>
            <person name="Warren W."/>
            <person name="Wilson R.K."/>
        </authorList>
    </citation>
    <scope>NUCLEOTIDE SEQUENCE [LARGE SCALE GENOMIC DNA]</scope>
    <source>
        <strain evidence="4">IAEA</strain>
    </source>
</reference>
<keyword evidence="1" id="KW-0547">Nucleotide-binding</keyword>
<dbReference type="EnsemblMetazoa" id="GBRI016394-RA">
    <property type="protein sequence ID" value="GBRI016394-PA"/>
    <property type="gene ID" value="GBRI016394"/>
</dbReference>
<keyword evidence="4" id="KW-1185">Reference proteome</keyword>
<reference evidence="3" key="2">
    <citation type="submission" date="2020-05" db="UniProtKB">
        <authorList>
            <consortium name="EnsemblMetazoa"/>
        </authorList>
    </citation>
    <scope>IDENTIFICATION</scope>
    <source>
        <strain evidence="3">IAEA</strain>
    </source>
</reference>
<name>A0A1A9WEC6_9MUSC</name>